<dbReference type="RefSeq" id="WP_240096013.1">
    <property type="nucleotide sequence ID" value="NZ_JAJSON010000009.1"/>
</dbReference>
<dbReference type="SMART" id="SM00421">
    <property type="entry name" value="HTH_LUXR"/>
    <property type="match status" value="1"/>
</dbReference>
<dbReference type="PANTHER" id="PTHR44688">
    <property type="entry name" value="DNA-BINDING TRANSCRIPTIONAL ACTIVATOR DEVR_DOSR"/>
    <property type="match status" value="1"/>
</dbReference>
<dbReference type="PRINTS" id="PR00038">
    <property type="entry name" value="HTHLUXR"/>
</dbReference>
<dbReference type="InterPro" id="IPR036388">
    <property type="entry name" value="WH-like_DNA-bd_sf"/>
</dbReference>
<dbReference type="Proteomes" id="UP001139344">
    <property type="component" value="Unassembled WGS sequence"/>
</dbReference>
<dbReference type="EMBL" id="JAJSON010000009">
    <property type="protein sequence ID" value="MCG9970580.1"/>
    <property type="molecule type" value="Genomic_DNA"/>
</dbReference>
<comment type="caution">
    <text evidence="5">The sequence shown here is derived from an EMBL/GenBank/DDBJ whole genome shotgun (WGS) entry which is preliminary data.</text>
</comment>
<evidence type="ECO:0000256" key="3">
    <source>
        <dbReference type="ARBA" id="ARBA00023163"/>
    </source>
</evidence>
<evidence type="ECO:0000256" key="1">
    <source>
        <dbReference type="ARBA" id="ARBA00023015"/>
    </source>
</evidence>
<sequence length="277" mass="31442">MSKDFREIAEYWKKEYSSQITENKEYNTSEQFRKMAAFFAPGNSYYYIVNFHNLHLEMVSDSVKEFVGIDSDTVTMQELLGTALPEEIGSIQAKENVIKDFFMKHLKKEYCSGYKEAVLSYKVVYTYQMRDPEGKIRTILHQATPLSVVENGNFQHVFSVHSDISHLKVVSSGDVSFVHLNGGKSYYNINSEYGKFDPKFSVFEKQSLTEILSEREKEIVGELARGLSADDIARELNLSPHTVKTHRKNILQKSGCSNTAELVAKCLTGGVISLSLN</sequence>
<feature type="domain" description="HTH luxR-type" evidence="4">
    <location>
        <begin position="205"/>
        <end position="270"/>
    </location>
</feature>
<dbReference type="InterPro" id="IPR000792">
    <property type="entry name" value="Tscrpt_reg_LuxR_C"/>
</dbReference>
<dbReference type="PROSITE" id="PS00622">
    <property type="entry name" value="HTH_LUXR_1"/>
    <property type="match status" value="1"/>
</dbReference>
<dbReference type="Pfam" id="PF00196">
    <property type="entry name" value="GerE"/>
    <property type="match status" value="1"/>
</dbReference>
<dbReference type="PANTHER" id="PTHR44688:SF16">
    <property type="entry name" value="DNA-BINDING TRANSCRIPTIONAL ACTIVATOR DEVR_DOSR"/>
    <property type="match status" value="1"/>
</dbReference>
<evidence type="ECO:0000313" key="6">
    <source>
        <dbReference type="Proteomes" id="UP001139344"/>
    </source>
</evidence>
<protein>
    <submittedName>
        <fullName evidence="5">Helix-turn-helix transcriptional regulator</fullName>
    </submittedName>
</protein>
<reference evidence="5" key="1">
    <citation type="submission" date="2021-12" db="EMBL/GenBank/DDBJ databases">
        <title>Description of Gramella crocea sp. nov., a new bacterium isolated from activated sludge.</title>
        <authorList>
            <person name="Zhang X."/>
        </authorList>
    </citation>
    <scope>NUCLEOTIDE SEQUENCE</scope>
    <source>
        <strain evidence="5">YB25</strain>
    </source>
</reference>
<dbReference type="PROSITE" id="PS50043">
    <property type="entry name" value="HTH_LUXR_2"/>
    <property type="match status" value="1"/>
</dbReference>
<name>A0A9X1UUN4_9FLAO</name>
<dbReference type="InterPro" id="IPR016032">
    <property type="entry name" value="Sig_transdc_resp-reg_C-effctor"/>
</dbReference>
<dbReference type="GO" id="GO:0006355">
    <property type="term" value="P:regulation of DNA-templated transcription"/>
    <property type="evidence" value="ECO:0007669"/>
    <property type="project" value="InterPro"/>
</dbReference>
<keyword evidence="6" id="KW-1185">Reference proteome</keyword>
<dbReference type="CDD" id="cd06170">
    <property type="entry name" value="LuxR_C_like"/>
    <property type="match status" value="1"/>
</dbReference>
<dbReference type="AlphaFoldDB" id="A0A9X1UUN4"/>
<evidence type="ECO:0000259" key="4">
    <source>
        <dbReference type="PROSITE" id="PS50043"/>
    </source>
</evidence>
<dbReference type="Gene3D" id="1.10.10.10">
    <property type="entry name" value="Winged helix-like DNA-binding domain superfamily/Winged helix DNA-binding domain"/>
    <property type="match status" value="1"/>
</dbReference>
<dbReference type="SUPFAM" id="SSF46894">
    <property type="entry name" value="C-terminal effector domain of the bipartite response regulators"/>
    <property type="match status" value="1"/>
</dbReference>
<dbReference type="GO" id="GO:0003677">
    <property type="term" value="F:DNA binding"/>
    <property type="evidence" value="ECO:0007669"/>
    <property type="project" value="UniProtKB-KW"/>
</dbReference>
<gene>
    <name evidence="5" type="ORF">LU635_02935</name>
</gene>
<evidence type="ECO:0000313" key="5">
    <source>
        <dbReference type="EMBL" id="MCG9970580.1"/>
    </source>
</evidence>
<dbReference type="Gene3D" id="3.30.450.20">
    <property type="entry name" value="PAS domain"/>
    <property type="match status" value="1"/>
</dbReference>
<proteinExistence type="predicted"/>
<keyword evidence="1" id="KW-0805">Transcription regulation</keyword>
<organism evidence="5 6">
    <name type="scientific">Christiangramia crocea</name>
    <dbReference type="NCBI Taxonomy" id="2904124"/>
    <lineage>
        <taxon>Bacteria</taxon>
        <taxon>Pseudomonadati</taxon>
        <taxon>Bacteroidota</taxon>
        <taxon>Flavobacteriia</taxon>
        <taxon>Flavobacteriales</taxon>
        <taxon>Flavobacteriaceae</taxon>
        <taxon>Christiangramia</taxon>
    </lineage>
</organism>
<keyword evidence="2" id="KW-0238">DNA-binding</keyword>
<evidence type="ECO:0000256" key="2">
    <source>
        <dbReference type="ARBA" id="ARBA00023125"/>
    </source>
</evidence>
<keyword evidence="3" id="KW-0804">Transcription</keyword>
<accession>A0A9X1UUN4</accession>